<dbReference type="Proteomes" id="UP001162741">
    <property type="component" value="Chromosome"/>
</dbReference>
<gene>
    <name evidence="2" type="ORF">MKQ68_03950</name>
</gene>
<feature type="signal peptide" evidence="1">
    <location>
        <begin position="1"/>
        <end position="19"/>
    </location>
</feature>
<keyword evidence="1" id="KW-0732">Signal</keyword>
<dbReference type="SUPFAM" id="SSF82171">
    <property type="entry name" value="DPP6 N-terminal domain-like"/>
    <property type="match status" value="1"/>
</dbReference>
<proteinExistence type="predicted"/>
<dbReference type="Gene3D" id="2.120.10.30">
    <property type="entry name" value="TolB, C-terminal domain"/>
    <property type="match status" value="1"/>
</dbReference>
<evidence type="ECO:0000313" key="3">
    <source>
        <dbReference type="Proteomes" id="UP001162741"/>
    </source>
</evidence>
<keyword evidence="3" id="KW-1185">Reference proteome</keyword>
<evidence type="ECO:0000313" key="2">
    <source>
        <dbReference type="EMBL" id="UYQ94243.1"/>
    </source>
</evidence>
<protein>
    <submittedName>
        <fullName evidence="2">Uncharacterized protein</fullName>
    </submittedName>
</protein>
<organism evidence="2 3">
    <name type="scientific">Chitinophaga horti</name>
    <dbReference type="NCBI Taxonomy" id="2920382"/>
    <lineage>
        <taxon>Bacteria</taxon>
        <taxon>Pseudomonadati</taxon>
        <taxon>Bacteroidota</taxon>
        <taxon>Chitinophagia</taxon>
        <taxon>Chitinophagales</taxon>
        <taxon>Chitinophagaceae</taxon>
        <taxon>Chitinophaga</taxon>
    </lineage>
</organism>
<evidence type="ECO:0000256" key="1">
    <source>
        <dbReference type="SAM" id="SignalP"/>
    </source>
</evidence>
<dbReference type="EMBL" id="CP107006">
    <property type="protein sequence ID" value="UYQ94243.1"/>
    <property type="molecule type" value="Genomic_DNA"/>
</dbReference>
<feature type="chain" id="PRO_5045700932" evidence="1">
    <location>
        <begin position="20"/>
        <end position="929"/>
    </location>
</feature>
<sequence length="929" mass="106129">MRHLITACMAMLLFHYTHAQEFGGNPPSHKWRQINNDTVRVIFPEGMDSIGQRVANTVMYINRHNRLSIGGKQEKMSIVLQNQTLQANGYVQLAPFRSEFYLAPPPNSNDMGAMSWVDQLSIHEYRHVLQNTNFNVGISKVVGIIGGELGQTAATNIAVPNWYWEGDAVLSETALSEQGRGRLPAFFDGFRALSLAEKDYSYMKIRNGSLKDYVPSHYPLGYIMSSYGRYEHGTTFWKDVTDDAVRYRGVIYPFSHSLKRRTGKNVAGFYNAGINWYRQQWERDVQQSGAFDDTAMISPDVRTVTDYKYVYTTTNGDLLVLKSSYKKIAGFYRIDKNGHEERLFAPGFGFDDYFGYRNERMVWTETRYHPRWTWKDYSVVMIHEAGNTRQLTLKTRYFSPDISADGKLVCAVSSSPDMHYNLDVLDAATGEVYKQLPNPQNWYYTYPKFTDDGQSVVAGVRGPDGRIALIKQSIATGESTFLLPWDRHVLGIPSLQGDTILLTANYGNVDNVYAVTADGVHQVTNARNGVQHMAVSDGQLVFSEFTAKGYKLFRTPLQFRKVQASQSAWLRPDFKEGGSIIGRVPQTNNPVTKYSQLHGMFNLHSWVPVFSDPDFSVTAYSDNILNTVTASASYNYNRNEGSSQISADILSGALFPYLSTGAAYTFNRSLYVNDSIEVFWREADWHAGISVPLQLSRGLYGRALTIGGTYTYKQRIKNASSKYMFRDTELQYVTGTLSFVNQRIKARQQINSRFAQSVYLQYRRSVNAVHAWQFMGRADLYLPGLFPTHSLVLQGAYQQRDTSLRYAFNDNFAYARGYNEPFYERVYKLGANYHFPIAYPDWGFGHMLYFMRIRGNVFYDHSIARTLWSLRNTRYASTGGELYFDTKVGNSIPFTFGLRYSYLLDIDPQDPGRQHYFQLILPLQQLFAY</sequence>
<reference evidence="2" key="1">
    <citation type="submission" date="2022-10" db="EMBL/GenBank/DDBJ databases">
        <title>Chitinophaga sp. nov., isolated from soil.</title>
        <authorList>
            <person name="Jeon C.O."/>
        </authorList>
    </citation>
    <scope>NUCLEOTIDE SEQUENCE</scope>
    <source>
        <strain evidence="2">R8</strain>
    </source>
</reference>
<accession>A0ABY6J3S7</accession>
<dbReference type="RefSeq" id="WP_264282172.1">
    <property type="nucleotide sequence ID" value="NZ_CP107006.1"/>
</dbReference>
<dbReference type="InterPro" id="IPR011042">
    <property type="entry name" value="6-blade_b-propeller_TolB-like"/>
</dbReference>
<name>A0ABY6J3S7_9BACT</name>